<gene>
    <name evidence="1" type="primary">rrg8</name>
    <name evidence="1" type="ORF">SOMG_00249</name>
</gene>
<organism evidence="1 2">
    <name type="scientific">Schizosaccharomyces osmophilus</name>
    <dbReference type="NCBI Taxonomy" id="2545709"/>
    <lineage>
        <taxon>Eukaryota</taxon>
        <taxon>Fungi</taxon>
        <taxon>Dikarya</taxon>
        <taxon>Ascomycota</taxon>
        <taxon>Taphrinomycotina</taxon>
        <taxon>Schizosaccharomycetes</taxon>
        <taxon>Schizosaccharomycetales</taxon>
        <taxon>Schizosaccharomycetaceae</taxon>
        <taxon>Schizosaccharomyces</taxon>
    </lineage>
</organism>
<dbReference type="RefSeq" id="XP_056035629.1">
    <property type="nucleotide sequence ID" value="XM_056179044.1"/>
</dbReference>
<protein>
    <submittedName>
        <fullName evidence="1">Mitochondrial conserved fungal protein Rrg8</fullName>
    </submittedName>
</protein>
<reference evidence="1 2" key="1">
    <citation type="journal article" date="2023" name="G3 (Bethesda)">
        <title>A high-quality reference genome for the fission yeast Schizosaccharomyces osmophilus.</title>
        <authorList>
            <person name="Jia G.S."/>
            <person name="Zhang W.C."/>
            <person name="Liang Y."/>
            <person name="Liu X.H."/>
            <person name="Rhind N."/>
            <person name="Pidoux A."/>
            <person name="Brysch-Herzberg M."/>
            <person name="Du L.L."/>
        </authorList>
    </citation>
    <scope>NUCLEOTIDE SEQUENCE [LARGE SCALE GENOMIC DNA]</scope>
    <source>
        <strain evidence="1 2">CBS 15793</strain>
    </source>
</reference>
<dbReference type="Proteomes" id="UP001212411">
    <property type="component" value="Chromosome 1"/>
</dbReference>
<evidence type="ECO:0000313" key="1">
    <source>
        <dbReference type="EMBL" id="WBW71386.1"/>
    </source>
</evidence>
<dbReference type="AlphaFoldDB" id="A0AAF0ATB7"/>
<dbReference type="GeneID" id="80873733"/>
<dbReference type="EMBL" id="CP115611">
    <property type="protein sequence ID" value="WBW71386.1"/>
    <property type="molecule type" value="Genomic_DNA"/>
</dbReference>
<accession>A0AAF0ATB7</accession>
<keyword evidence="2" id="KW-1185">Reference proteome</keyword>
<dbReference type="KEGG" id="som:SOMG_00249"/>
<proteinExistence type="predicted"/>
<sequence>MKGQKSSFSVDPLVHMVCSPLRQDLSTHHLLPRELMGKFPAMRNRVNLRLLPLADEQHPLFSRHVSIYCKLSKSHLQPSSKKIFKRWNMELKQAGNPSTLHFLQSQLESSLSRLIPSQEEQESQGWIHQPDFDGCHLHVLNTKSVPTGLWIQWKFDDLTSEQEHTKKQLQSQYPQKPYLPIYKTILLNTYEKKLARFFPEHTTYTFLPICPSTTKLGIILWRLLFLHEEWKFT</sequence>
<evidence type="ECO:0000313" key="2">
    <source>
        <dbReference type="Proteomes" id="UP001212411"/>
    </source>
</evidence>
<name>A0AAF0ATB7_9SCHI</name>